<dbReference type="PANTHER" id="PTHR34270:SF3">
    <property type="entry name" value="PROTEIN RALF-LIKE 16-RELATED"/>
    <property type="match status" value="1"/>
</dbReference>
<dbReference type="PROSITE" id="PS51257">
    <property type="entry name" value="PROKAR_LIPOPROTEIN"/>
    <property type="match status" value="1"/>
</dbReference>
<comment type="function">
    <text evidence="7">Cell signaling peptide that may regulate plant stress, growth, and development. Mediates a rapid alkalinization of extracellular space by mediating a transient increase in the cytoplasmic Ca(2+) concentration leading to a calcium-dependent signaling events through a cell surface receptor and a concomitant activation of some intracellular mitogen-activated protein kinases.</text>
</comment>
<evidence type="ECO:0000256" key="8">
    <source>
        <dbReference type="SAM" id="SignalP"/>
    </source>
</evidence>
<keyword evidence="6" id="KW-1015">Disulfide bond</keyword>
<reference evidence="10" key="1">
    <citation type="journal article" date="2013" name="Nat. Genet.">
        <title>The Capsella rubella genome and the genomic consequences of rapid mating system evolution.</title>
        <authorList>
            <person name="Slotte T."/>
            <person name="Hazzouri K.M."/>
            <person name="Agren J.A."/>
            <person name="Koenig D."/>
            <person name="Maumus F."/>
            <person name="Guo Y.L."/>
            <person name="Steige K."/>
            <person name="Platts A.E."/>
            <person name="Escobar J.S."/>
            <person name="Newman L.K."/>
            <person name="Wang W."/>
            <person name="Mandakova T."/>
            <person name="Vello E."/>
            <person name="Smith L.M."/>
            <person name="Henz S.R."/>
            <person name="Steffen J."/>
            <person name="Takuno S."/>
            <person name="Brandvain Y."/>
            <person name="Coop G."/>
            <person name="Andolfatto P."/>
            <person name="Hu T.T."/>
            <person name="Blanchette M."/>
            <person name="Clark R.M."/>
            <person name="Quesneville H."/>
            <person name="Nordborg M."/>
            <person name="Gaut B.S."/>
            <person name="Lysak M.A."/>
            <person name="Jenkins J."/>
            <person name="Grimwood J."/>
            <person name="Chapman J."/>
            <person name="Prochnik S."/>
            <person name="Shu S."/>
            <person name="Rokhsar D."/>
            <person name="Schmutz J."/>
            <person name="Weigel D."/>
            <person name="Wright S.I."/>
        </authorList>
    </citation>
    <scope>NUCLEOTIDE SEQUENCE [LARGE SCALE GENOMIC DNA]</scope>
    <source>
        <strain evidence="10">cv. Monte Gargano</strain>
    </source>
</reference>
<evidence type="ECO:0000313" key="9">
    <source>
        <dbReference type="EMBL" id="EOA19647.1"/>
    </source>
</evidence>
<dbReference type="InterPro" id="IPR008801">
    <property type="entry name" value="RALF"/>
</dbReference>
<name>R0FC49_9BRAS</name>
<evidence type="ECO:0000256" key="7">
    <source>
        <dbReference type="ARBA" id="ARBA00037228"/>
    </source>
</evidence>
<evidence type="ECO:0000256" key="2">
    <source>
        <dbReference type="ARBA" id="ARBA00009178"/>
    </source>
</evidence>
<dbReference type="GO" id="GO:0040008">
    <property type="term" value="P:regulation of growth"/>
    <property type="evidence" value="ECO:0007669"/>
    <property type="project" value="UniProtKB-ARBA"/>
</dbReference>
<dbReference type="EMBL" id="KB870810">
    <property type="protein sequence ID" value="EOA19647.1"/>
    <property type="molecule type" value="Genomic_DNA"/>
</dbReference>
<proteinExistence type="inferred from homology"/>
<sequence length="81" mass="9041">MSIMKGAPWSMLVAILLACVVISNMNIAAAKVLSYRVIRRGDEPRCSFGVCPPKQEVYPYRRGCEKSHRCRGPGLYVPTKI</sequence>
<feature type="chain" id="PRO_5004350055" evidence="8">
    <location>
        <begin position="31"/>
        <end position="81"/>
    </location>
</feature>
<dbReference type="Proteomes" id="UP000029121">
    <property type="component" value="Unassembled WGS sequence"/>
</dbReference>
<keyword evidence="10" id="KW-1185">Reference proteome</keyword>
<keyword evidence="4" id="KW-0372">Hormone</keyword>
<gene>
    <name evidence="9" type="ORF">CARUB_v10003059mg</name>
</gene>
<dbReference type="PANTHER" id="PTHR34270">
    <property type="entry name" value="PROTEIN RALF-LIKE 15-RELATED"/>
    <property type="match status" value="1"/>
</dbReference>
<dbReference type="GO" id="GO:0005576">
    <property type="term" value="C:extracellular region"/>
    <property type="evidence" value="ECO:0007669"/>
    <property type="project" value="UniProtKB-SubCell"/>
</dbReference>
<dbReference type="STRING" id="81985.R0FC49"/>
<evidence type="ECO:0000256" key="3">
    <source>
        <dbReference type="ARBA" id="ARBA00022525"/>
    </source>
</evidence>
<dbReference type="Pfam" id="PF05498">
    <property type="entry name" value="RALF"/>
    <property type="match status" value="1"/>
</dbReference>
<feature type="signal peptide" evidence="8">
    <location>
        <begin position="1"/>
        <end position="30"/>
    </location>
</feature>
<evidence type="ECO:0000256" key="1">
    <source>
        <dbReference type="ARBA" id="ARBA00004613"/>
    </source>
</evidence>
<keyword evidence="5 8" id="KW-0732">Signal</keyword>
<comment type="subcellular location">
    <subcellularLocation>
        <location evidence="1">Secreted</location>
    </subcellularLocation>
</comment>
<dbReference type="AlphaFoldDB" id="R0FC49"/>
<dbReference type="GO" id="GO:0005179">
    <property type="term" value="F:hormone activity"/>
    <property type="evidence" value="ECO:0007669"/>
    <property type="project" value="UniProtKB-KW"/>
</dbReference>
<evidence type="ECO:0000256" key="6">
    <source>
        <dbReference type="ARBA" id="ARBA00023157"/>
    </source>
</evidence>
<evidence type="ECO:0000313" key="10">
    <source>
        <dbReference type="Proteomes" id="UP000029121"/>
    </source>
</evidence>
<organism evidence="9 10">
    <name type="scientific">Capsella rubella</name>
    <dbReference type="NCBI Taxonomy" id="81985"/>
    <lineage>
        <taxon>Eukaryota</taxon>
        <taxon>Viridiplantae</taxon>
        <taxon>Streptophyta</taxon>
        <taxon>Embryophyta</taxon>
        <taxon>Tracheophyta</taxon>
        <taxon>Spermatophyta</taxon>
        <taxon>Magnoliopsida</taxon>
        <taxon>eudicotyledons</taxon>
        <taxon>Gunneridae</taxon>
        <taxon>Pentapetalae</taxon>
        <taxon>rosids</taxon>
        <taxon>malvids</taxon>
        <taxon>Brassicales</taxon>
        <taxon>Brassicaceae</taxon>
        <taxon>Camelineae</taxon>
        <taxon>Capsella</taxon>
    </lineage>
</organism>
<keyword evidence="3" id="KW-0964">Secreted</keyword>
<accession>R0FC49</accession>
<evidence type="ECO:0000256" key="5">
    <source>
        <dbReference type="ARBA" id="ARBA00022729"/>
    </source>
</evidence>
<protein>
    <submittedName>
        <fullName evidence="9">Uncharacterized protein</fullName>
    </submittedName>
</protein>
<evidence type="ECO:0000256" key="4">
    <source>
        <dbReference type="ARBA" id="ARBA00022702"/>
    </source>
</evidence>
<comment type="similarity">
    <text evidence="2">Belongs to the plant rapid alkalinization factor (RALF) family.</text>
</comment>